<comment type="caution">
    <text evidence="1">The sequence shown here is derived from an EMBL/GenBank/DDBJ whole genome shotgun (WGS) entry which is preliminary data.</text>
</comment>
<accession>A0A0F9Q9C9</accession>
<reference evidence="1" key="1">
    <citation type="journal article" date="2015" name="Nature">
        <title>Complex archaea that bridge the gap between prokaryotes and eukaryotes.</title>
        <authorList>
            <person name="Spang A."/>
            <person name="Saw J.H."/>
            <person name="Jorgensen S.L."/>
            <person name="Zaremba-Niedzwiedzka K."/>
            <person name="Martijn J."/>
            <person name="Lind A.E."/>
            <person name="van Eijk R."/>
            <person name="Schleper C."/>
            <person name="Guy L."/>
            <person name="Ettema T.J."/>
        </authorList>
    </citation>
    <scope>NUCLEOTIDE SEQUENCE</scope>
</reference>
<proteinExistence type="predicted"/>
<sequence>MKWWNEKLKYTPWLNDDYNQLSKLSDFKDLIDVSDDNLGEKEVKALLKQSLKLKDRTLIDRINEYISSETPIKKRTLNNIVKELTDHGSEKKEEQNSTIKEQEFTKEETAIYEEWLSKPEHEKYAVIDEIIDFYAVGEKDKKNIKLIFFNLFGCLIPEKIVSNTNYHGDPSSGKSYGCDIVHNYLLPNERIWKMDGGSDKIIRYRDEPFDIIYLREMKKDMNLIEDMKSVGDDDSTFEYVDFQQKRTITKQIERSGIITTYSYEATQRDYEDRSWNLTSEQSYEKIKSVKKFRLDIRKNKLQRYIQEKRILDLSAFVKNIVRYFVRRNVTKVVIPFTDLLDPIFSNRLMRVLRDVDKLPDLIEIITIFNQNNRDTFEYDGNTWLISEFADLNKALSIGLDYFASMSLDLDPVKKDILDFMEKEEIYSYKGKGGMEIEDLRDKYYTVKEIHQHIIQTKSQHQNTTYNKLKKLRGDGYISVKKVEGKKAFLYHKEKHYEDLKLDLDEIQANVDHLVEQYKLTYKITIEEEEEKLNKKGSDINE</sequence>
<name>A0A0F9Q9C9_9ZZZZ</name>
<dbReference type="AlphaFoldDB" id="A0A0F9Q9C9"/>
<protein>
    <submittedName>
        <fullName evidence="1">Uncharacterized protein</fullName>
    </submittedName>
</protein>
<organism evidence="1">
    <name type="scientific">marine sediment metagenome</name>
    <dbReference type="NCBI Taxonomy" id="412755"/>
    <lineage>
        <taxon>unclassified sequences</taxon>
        <taxon>metagenomes</taxon>
        <taxon>ecological metagenomes</taxon>
    </lineage>
</organism>
<dbReference type="EMBL" id="LAZR01002161">
    <property type="protein sequence ID" value="KKN33657.1"/>
    <property type="molecule type" value="Genomic_DNA"/>
</dbReference>
<evidence type="ECO:0000313" key="1">
    <source>
        <dbReference type="EMBL" id="KKN33657.1"/>
    </source>
</evidence>
<gene>
    <name evidence="1" type="ORF">LCGC14_0801500</name>
</gene>